<feature type="region of interest" description="Disordered" evidence="1">
    <location>
        <begin position="1351"/>
        <end position="1392"/>
    </location>
</feature>
<dbReference type="OrthoDB" id="499748at2"/>
<dbReference type="InterPro" id="IPR045538">
    <property type="entry name" value="CIS_TMP"/>
</dbReference>
<feature type="compositionally biased region" description="Polar residues" evidence="1">
    <location>
        <begin position="504"/>
        <end position="523"/>
    </location>
</feature>
<proteinExistence type="predicted"/>
<keyword evidence="3" id="KW-1185">Reference proteome</keyword>
<sequence>MTASRPHQIRHARLALNFDSAPVAEAFEQQAHQWVMQRLLPHIEHLFDQLCPPGEVITIDQLLLDTGTIPADTMYEALLAAIETQLIDQLRPHLQPAGRQQPHVQHSGPEQEKLNGFTEVTGLKGLTRRTSAEDAWAQARCFLETGQLHWSADLQDPTTMDHLVRTWQQHPAQLTQLLTHSAESTQLLNRLLEQTPEESLADLLATLPPAIQHRAMQRLTRHPKRHHPRLQNALNQFWQNRLTEAFSHHQLNGILPDWDLLTQAYQTPLLTALRRHAQDSALPFVLISALRETHRLSLLACLEPAEYPFLCRILKAPSLWQNSMPSAAEKTETDNITRLSSQNITHLSSQRAERRLSLQNRHLHHRGERGERCLSSQNLSRLSLQNQSTQNKALSPDLFSEKTLPSSPRPQPTQVSRPVPHLSQQLWCFTLHYLLTERGSQFNRRQFLMMLIVRMAAANNQKPADLLSGLQDGLNTQTSDTTLQAQMRQLLTTIARQWAKPETLQPQPGLNPPKSGSSAWQQPAPQAMSVSWLEAAAQVAGQSAQTASQSGVTPVKIPVNTVSALTPAEKVNQTPADDIHALLEALKYGSEATLKRLWPDHPDILTALLRQAGQLAAVRQHWAEHFTDPTLLDFSGLIAPDARGFIRHVIENRRIFMAFVPAKIVAPVPAKSGNASEVSVPIKASVPIKSTKASEVPVPTKASVPDTSSTTSTVMTGETLRISLWQFTLGYLLTERGSEFNRRSYLQSLVRQMAARRNISQSALIQAMIAVLTGEPPHELLTLLLSLQHNPPSQMTAPASEAATDALMKIAGWWQHPSDMPELAGDTGPRMHIRQLIQVLLHPAPDQWRTLPAALLDTHQTQIQSLLHQLGSSAAVRQQWAERFDLPSRLALVTLIDPAAAPVLTTLVHAIPALSRKLAVTPPLQEQPLQTSLWTISLTYLLVERGSEFNRRSYLSSLMTQLAARHNLDLRQLIETLRSLDPAPVRFQDDLTWMLSQLDPAGGLTASQWLNQLNGHPQHIMLTESQQRHFRRFLCHLNPTDAAHYAIGQFAPDAQQQLITTLAPSVWQDVGPLLPVLTVLFQVSTLPAYLFYRLLFSAGTPKTIADWSHVLLRELQKINTAQSMAEISEHLQQQLKQAFSKNTFSRTQQSAWLSALQEPVRLTQWLNSDTRSRPEAISATIPEQLTHSAARSLIAHQHASLWRQLTQVLQSRQQCNHWITRLDDASHMALFATQYPQRQPYLITLYHTLMLLTGGAMPVRQAFWQIIYHRWLITDVQGPLNALFSQLLAELMADVRIQSCLNLQPQKDRRSQEETNEDRHHLLIRQLAQQLPVEAAWLKALADQFKACDAQTQPDKAVNEAQTRKEKETESVETERTDTLGDLAGTGTPAPAALTKHLTGTDAHLTGTDAPLQAEHPASDPVLWQAQDAQDENEATGEPIQIINAGLVLASTYIPMLLQRLELTDGQQFISPQTRQQAVFCLQWLTHGTDEAPEYLLPLNKVLCGMPLHEPVPFKTPLPQGAIALTEGLLQAIIDHWKALGATSVAGLQTTFLQRGGNLTETEKQWQLAVFPGPFDMLLDQLPWTFQTIKYPWMDKPLFVSWR</sequence>
<feature type="compositionally biased region" description="Basic and acidic residues" evidence="1">
    <location>
        <begin position="1362"/>
        <end position="1379"/>
    </location>
</feature>
<evidence type="ECO:0000313" key="3">
    <source>
        <dbReference type="Proteomes" id="UP000184608"/>
    </source>
</evidence>
<feature type="region of interest" description="Disordered" evidence="1">
    <location>
        <begin position="501"/>
        <end position="523"/>
    </location>
</feature>
<protein>
    <submittedName>
        <fullName evidence="2">Uncharacterized protein</fullName>
    </submittedName>
</protein>
<gene>
    <name evidence="2" type="ORF">VA7868_01486</name>
</gene>
<dbReference type="STRING" id="1216006.VA7868_01486"/>
<evidence type="ECO:0000313" key="2">
    <source>
        <dbReference type="EMBL" id="SHI06914.1"/>
    </source>
</evidence>
<dbReference type="RefSeq" id="WP_073603218.1">
    <property type="nucleotide sequence ID" value="NZ_FQXZ01000014.1"/>
</dbReference>
<dbReference type="Pfam" id="PF19268">
    <property type="entry name" value="CIS_TMP"/>
    <property type="match status" value="2"/>
</dbReference>
<feature type="compositionally biased region" description="Low complexity" evidence="1">
    <location>
        <begin position="1380"/>
        <end position="1392"/>
    </location>
</feature>
<organism evidence="2 3">
    <name type="scientific">Vibrio aerogenes CECT 7868</name>
    <dbReference type="NCBI Taxonomy" id="1216006"/>
    <lineage>
        <taxon>Bacteria</taxon>
        <taxon>Pseudomonadati</taxon>
        <taxon>Pseudomonadota</taxon>
        <taxon>Gammaproteobacteria</taxon>
        <taxon>Vibrionales</taxon>
        <taxon>Vibrionaceae</taxon>
        <taxon>Vibrio</taxon>
    </lineage>
</organism>
<dbReference type="Proteomes" id="UP000184608">
    <property type="component" value="Unassembled WGS sequence"/>
</dbReference>
<reference evidence="2 3" key="1">
    <citation type="submission" date="2016-11" db="EMBL/GenBank/DDBJ databases">
        <authorList>
            <person name="Jaros S."/>
            <person name="Januszkiewicz K."/>
            <person name="Wedrychowicz H."/>
        </authorList>
    </citation>
    <scope>NUCLEOTIDE SEQUENCE [LARGE SCALE GENOMIC DNA]</scope>
    <source>
        <strain evidence="2 3">CECT 7868</strain>
    </source>
</reference>
<name>A0A1M5Y535_9VIBR</name>
<feature type="region of interest" description="Disordered" evidence="1">
    <location>
        <begin position="385"/>
        <end position="418"/>
    </location>
</feature>
<evidence type="ECO:0000256" key="1">
    <source>
        <dbReference type="SAM" id="MobiDB-lite"/>
    </source>
</evidence>
<accession>A0A1M5Y535</accession>
<dbReference type="EMBL" id="FQXZ01000014">
    <property type="protein sequence ID" value="SHI06914.1"/>
    <property type="molecule type" value="Genomic_DNA"/>
</dbReference>